<dbReference type="GO" id="GO:0001228">
    <property type="term" value="F:DNA-binding transcription activator activity, RNA polymerase II-specific"/>
    <property type="evidence" value="ECO:0007669"/>
    <property type="project" value="TreeGrafter"/>
</dbReference>
<keyword evidence="15" id="KW-1185">Reference proteome</keyword>
<evidence type="ECO:0000259" key="13">
    <source>
        <dbReference type="PROSITE" id="PS50157"/>
    </source>
</evidence>
<dbReference type="Pfam" id="PF13894">
    <property type="entry name" value="zf-C2H2_4"/>
    <property type="match status" value="1"/>
</dbReference>
<comment type="similarity">
    <text evidence="3">Belongs to the krueppel C2H2-type zinc-finger protein family.</text>
</comment>
<dbReference type="Proteomes" id="UP001154078">
    <property type="component" value="Chromosome 1"/>
</dbReference>
<feature type="domain" description="C2H2-type" evidence="13">
    <location>
        <begin position="189"/>
        <end position="213"/>
    </location>
</feature>
<evidence type="ECO:0000256" key="3">
    <source>
        <dbReference type="ARBA" id="ARBA00006991"/>
    </source>
</evidence>
<dbReference type="InterPro" id="IPR013087">
    <property type="entry name" value="Znf_C2H2_type"/>
</dbReference>
<evidence type="ECO:0000256" key="10">
    <source>
        <dbReference type="ARBA" id="ARBA00023163"/>
    </source>
</evidence>
<dbReference type="GO" id="GO:0005634">
    <property type="term" value="C:nucleus"/>
    <property type="evidence" value="ECO:0007669"/>
    <property type="project" value="UniProtKB-SubCell"/>
</dbReference>
<comment type="subcellular location">
    <subcellularLocation>
        <location evidence="2">Nucleus</location>
    </subcellularLocation>
</comment>
<keyword evidence="9" id="KW-0238">DNA-binding</keyword>
<organism evidence="14 15">
    <name type="scientific">Brassicogethes aeneus</name>
    <name type="common">Rape pollen beetle</name>
    <name type="synonym">Meligethes aeneus</name>
    <dbReference type="NCBI Taxonomy" id="1431903"/>
    <lineage>
        <taxon>Eukaryota</taxon>
        <taxon>Metazoa</taxon>
        <taxon>Ecdysozoa</taxon>
        <taxon>Arthropoda</taxon>
        <taxon>Hexapoda</taxon>
        <taxon>Insecta</taxon>
        <taxon>Pterygota</taxon>
        <taxon>Neoptera</taxon>
        <taxon>Endopterygota</taxon>
        <taxon>Coleoptera</taxon>
        <taxon>Polyphaga</taxon>
        <taxon>Cucujiformia</taxon>
        <taxon>Nitidulidae</taxon>
        <taxon>Meligethinae</taxon>
        <taxon>Brassicogethes</taxon>
    </lineage>
</organism>
<keyword evidence="6 12" id="KW-0863">Zinc-finger</keyword>
<keyword evidence="5" id="KW-0677">Repeat</keyword>
<accession>A0A9P0ANX7</accession>
<dbReference type="AlphaFoldDB" id="A0A9P0ANX7"/>
<evidence type="ECO:0000256" key="11">
    <source>
        <dbReference type="ARBA" id="ARBA00023242"/>
    </source>
</evidence>
<feature type="domain" description="C2H2-type" evidence="13">
    <location>
        <begin position="729"/>
        <end position="752"/>
    </location>
</feature>
<dbReference type="SUPFAM" id="SSF57667">
    <property type="entry name" value="beta-beta-alpha zinc fingers"/>
    <property type="match status" value="11"/>
</dbReference>
<feature type="domain" description="C2H2-type" evidence="13">
    <location>
        <begin position="274"/>
        <end position="296"/>
    </location>
</feature>
<dbReference type="Pfam" id="PF00096">
    <property type="entry name" value="zf-C2H2"/>
    <property type="match status" value="7"/>
</dbReference>
<dbReference type="Pfam" id="PF12874">
    <property type="entry name" value="zf-met"/>
    <property type="match status" value="1"/>
</dbReference>
<evidence type="ECO:0000256" key="6">
    <source>
        <dbReference type="ARBA" id="ARBA00022771"/>
    </source>
</evidence>
<feature type="domain" description="C2H2-type" evidence="13">
    <location>
        <begin position="700"/>
        <end position="728"/>
    </location>
</feature>
<dbReference type="GO" id="GO:0000978">
    <property type="term" value="F:RNA polymerase II cis-regulatory region sequence-specific DNA binding"/>
    <property type="evidence" value="ECO:0007669"/>
    <property type="project" value="TreeGrafter"/>
</dbReference>
<dbReference type="FunFam" id="3.30.160.60:FF:000446">
    <property type="entry name" value="Zinc finger protein"/>
    <property type="match status" value="1"/>
</dbReference>
<evidence type="ECO:0000256" key="5">
    <source>
        <dbReference type="ARBA" id="ARBA00022737"/>
    </source>
</evidence>
<keyword evidence="8" id="KW-0805">Transcription regulation</keyword>
<feature type="domain" description="C2H2-type" evidence="13">
    <location>
        <begin position="616"/>
        <end position="644"/>
    </location>
</feature>
<dbReference type="PROSITE" id="PS50157">
    <property type="entry name" value="ZINC_FINGER_C2H2_2"/>
    <property type="match status" value="16"/>
</dbReference>
<feature type="domain" description="C2H2-type" evidence="13">
    <location>
        <begin position="503"/>
        <end position="530"/>
    </location>
</feature>
<evidence type="ECO:0000256" key="9">
    <source>
        <dbReference type="ARBA" id="ARBA00023125"/>
    </source>
</evidence>
<dbReference type="FunFam" id="3.30.160.60:FF:001049">
    <property type="entry name" value="zinc finger protein 319"/>
    <property type="match status" value="1"/>
</dbReference>
<dbReference type="PROSITE" id="PS00028">
    <property type="entry name" value="ZINC_FINGER_C2H2_1"/>
    <property type="match status" value="18"/>
</dbReference>
<keyword evidence="10" id="KW-0804">Transcription</keyword>
<name>A0A9P0ANX7_BRAAE</name>
<keyword evidence="11" id="KW-0539">Nucleus</keyword>
<dbReference type="FunFam" id="3.30.160.60:FF:000322">
    <property type="entry name" value="GDNF-inducible zinc finger protein 1"/>
    <property type="match status" value="1"/>
</dbReference>
<gene>
    <name evidence="14" type="ORF">MELIAE_LOCUS531</name>
</gene>
<dbReference type="FunFam" id="3.30.160.60:FF:000966">
    <property type="entry name" value="ZFP90 zinc finger protein"/>
    <property type="match status" value="1"/>
</dbReference>
<feature type="domain" description="C2H2-type" evidence="13">
    <location>
        <begin position="159"/>
        <end position="186"/>
    </location>
</feature>
<feature type="domain" description="C2H2-type" evidence="13">
    <location>
        <begin position="305"/>
        <end position="333"/>
    </location>
</feature>
<feature type="domain" description="C2H2-type" evidence="13">
    <location>
        <begin position="672"/>
        <end position="699"/>
    </location>
</feature>
<feature type="domain" description="C2H2-type" evidence="13">
    <location>
        <begin position="585"/>
        <end position="607"/>
    </location>
</feature>
<dbReference type="EMBL" id="OV121132">
    <property type="protein sequence ID" value="CAH0546345.1"/>
    <property type="molecule type" value="Genomic_DNA"/>
</dbReference>
<evidence type="ECO:0000256" key="2">
    <source>
        <dbReference type="ARBA" id="ARBA00004123"/>
    </source>
</evidence>
<evidence type="ECO:0000256" key="1">
    <source>
        <dbReference type="ARBA" id="ARBA00003767"/>
    </source>
</evidence>
<dbReference type="InterPro" id="IPR036236">
    <property type="entry name" value="Znf_C2H2_sf"/>
</dbReference>
<protein>
    <recommendedName>
        <fullName evidence="13">C2H2-type domain-containing protein</fullName>
    </recommendedName>
</protein>
<sequence>MVAKPKFQFSLTGGNLAQSQLSVDVHDGPSLHCILKNTVIIPTKKFLLECSGSFESISLRLQLQKSILIIGFHPLSSLSSSYKTVSGLWRSQIVSKSQCHNLWQASFHKCYVRPILLKLEVYDSEESIRFKWTCVVCGEICFSTKMLSMHELTHAGQLFSCTYCNKEFNELHAYKRHISNHIRKRKHKLYCKICDKYFSSPQYLKAHLNIHEGITFKCDVCNKDFSDRVYLKKHLRVHEHDYEADRDNCSFCGKNLMKSTLRHHIKTYHSGNVYECKFCKKRYFSDEYLKQHLKTHEKGYVGPLIQCPLCEKTYQSSRGFKRHNKIEHEGHRHTCDLCGKDVSSAASLKSHIRSHNNEKPFLCSECGKSFGTKTLLKVHTRTHTKEKPYSCEICGKSYSQRSPLLIHLKTAHSDDRPFKCTLCDKAKIKKEFLLCGRSSIKKYYRFTCIVCGKGCSNNIKLNNHERTHVGQLFRCIICDKNCNSILTFKRHMYRHKLLRKGPAKCDVCDKVFATAGSLNHHSKKHSGVKLKCPLCNKHFEINYLKQHLKNHADGNLKVKCERCGREMKQSSVKLHNKTYHSGVAYECHICKKKYHSDGYLKTHLKTHEEGYVQTPKECQQCGKFYACIQSLRHHQKIEHEGVKQVCHVCGKELTSVGSLKMHLRNHRKEKPFICPICGKGFVCNNLLKVHLRTHTKEKPHVCKICGKCYSQRSPLLIHLRTVHSDERPFKCSICDKAFVIQSLLNSHLKTHSKICKS</sequence>
<dbReference type="FunFam" id="3.30.160.60:FF:000875">
    <property type="entry name" value="zinc finger protein 236 isoform X7"/>
    <property type="match status" value="1"/>
</dbReference>
<feature type="domain" description="C2H2-type" evidence="13">
    <location>
        <begin position="389"/>
        <end position="417"/>
    </location>
</feature>
<dbReference type="FunFam" id="3.30.160.60:FF:000671">
    <property type="entry name" value="Zinc finger protein 26"/>
    <property type="match status" value="1"/>
</dbReference>
<feature type="domain" description="C2H2-type" evidence="13">
    <location>
        <begin position="333"/>
        <end position="360"/>
    </location>
</feature>
<feature type="domain" description="C2H2-type" evidence="13">
    <location>
        <begin position="644"/>
        <end position="671"/>
    </location>
</feature>
<dbReference type="PANTHER" id="PTHR24376:SF243">
    <property type="entry name" value="C2H2-TYPE DOMAIN-CONTAINING PROTEIN"/>
    <property type="match status" value="1"/>
</dbReference>
<keyword evidence="4" id="KW-0479">Metal-binding</keyword>
<keyword evidence="7" id="KW-0862">Zinc</keyword>
<feature type="domain" description="C2H2-type" evidence="13">
    <location>
        <begin position="446"/>
        <end position="473"/>
    </location>
</feature>
<dbReference type="OrthoDB" id="7650713at2759"/>
<evidence type="ECO:0000256" key="12">
    <source>
        <dbReference type="PROSITE-ProRule" id="PRU00042"/>
    </source>
</evidence>
<evidence type="ECO:0000313" key="14">
    <source>
        <dbReference type="EMBL" id="CAH0546345.1"/>
    </source>
</evidence>
<evidence type="ECO:0000313" key="15">
    <source>
        <dbReference type="Proteomes" id="UP001154078"/>
    </source>
</evidence>
<comment type="function">
    <text evidence="1">May be involved in transcriptional regulation.</text>
</comment>
<evidence type="ECO:0000256" key="8">
    <source>
        <dbReference type="ARBA" id="ARBA00023015"/>
    </source>
</evidence>
<evidence type="ECO:0000256" key="7">
    <source>
        <dbReference type="ARBA" id="ARBA00022833"/>
    </source>
</evidence>
<evidence type="ECO:0000256" key="4">
    <source>
        <dbReference type="ARBA" id="ARBA00022723"/>
    </source>
</evidence>
<feature type="domain" description="C2H2-type" evidence="13">
    <location>
        <begin position="361"/>
        <end position="388"/>
    </location>
</feature>
<feature type="domain" description="C2H2-type" evidence="13">
    <location>
        <begin position="216"/>
        <end position="243"/>
    </location>
</feature>
<dbReference type="Gene3D" id="3.30.160.60">
    <property type="entry name" value="Classic Zinc Finger"/>
    <property type="match status" value="13"/>
</dbReference>
<proteinExistence type="inferred from homology"/>
<reference evidence="14" key="1">
    <citation type="submission" date="2021-12" db="EMBL/GenBank/DDBJ databases">
        <authorList>
            <person name="King R."/>
        </authorList>
    </citation>
    <scope>NUCLEOTIDE SEQUENCE</scope>
</reference>
<dbReference type="PANTHER" id="PTHR24376">
    <property type="entry name" value="ZINC FINGER PROTEIN"/>
    <property type="match status" value="1"/>
</dbReference>
<dbReference type="GO" id="GO:0008270">
    <property type="term" value="F:zinc ion binding"/>
    <property type="evidence" value="ECO:0007669"/>
    <property type="project" value="UniProtKB-KW"/>
</dbReference>
<dbReference type="Pfam" id="PF13912">
    <property type="entry name" value="zf-C2H2_6"/>
    <property type="match status" value="2"/>
</dbReference>
<dbReference type="SMART" id="SM00355">
    <property type="entry name" value="ZnF_C2H2"/>
    <property type="match status" value="21"/>
</dbReference>